<feature type="signal peptide" evidence="1">
    <location>
        <begin position="1"/>
        <end position="26"/>
    </location>
</feature>
<dbReference type="SUPFAM" id="SSF88713">
    <property type="entry name" value="Glycoside hydrolase/deacetylase"/>
    <property type="match status" value="1"/>
</dbReference>
<feature type="chain" id="PRO_5021829478" evidence="1">
    <location>
        <begin position="27"/>
        <end position="240"/>
    </location>
</feature>
<evidence type="ECO:0000313" key="3">
    <source>
        <dbReference type="EMBL" id="QDR81619.1"/>
    </source>
</evidence>
<evidence type="ECO:0000259" key="2">
    <source>
        <dbReference type="PROSITE" id="PS51677"/>
    </source>
</evidence>
<feature type="domain" description="NodB homology" evidence="2">
    <location>
        <begin position="40"/>
        <end position="218"/>
    </location>
</feature>
<gene>
    <name evidence="3" type="primary">pdaC</name>
    <name evidence="3" type="ORF">SPTER_30260</name>
</gene>
<keyword evidence="4" id="KW-1185">Reference proteome</keyword>
<dbReference type="InterPro" id="IPR002509">
    <property type="entry name" value="NODB_dom"/>
</dbReference>
<dbReference type="Gene3D" id="3.20.20.370">
    <property type="entry name" value="Glycoside hydrolase/deacetylase"/>
    <property type="match status" value="1"/>
</dbReference>
<dbReference type="Proteomes" id="UP000320776">
    <property type="component" value="Chromosome"/>
</dbReference>
<reference evidence="3 4" key="1">
    <citation type="submission" date="2019-02" db="EMBL/GenBank/DDBJ databases">
        <title>Closed genome of Sporomusa termitida DSM 4440.</title>
        <authorList>
            <person name="Poehlein A."/>
            <person name="Daniel R."/>
        </authorList>
    </citation>
    <scope>NUCLEOTIDE SEQUENCE [LARGE SCALE GENOMIC DNA]</scope>
    <source>
        <strain evidence="3 4">DSM 4440</strain>
    </source>
</reference>
<dbReference type="CDD" id="cd10917">
    <property type="entry name" value="CE4_NodB_like_6s_7s"/>
    <property type="match status" value="1"/>
</dbReference>
<dbReference type="InterPro" id="IPR011330">
    <property type="entry name" value="Glyco_hydro/deAcase_b/a-brl"/>
</dbReference>
<dbReference type="OrthoDB" id="9812065at2"/>
<dbReference type="Pfam" id="PF01522">
    <property type="entry name" value="Polysacc_deac_1"/>
    <property type="match status" value="1"/>
</dbReference>
<dbReference type="InterPro" id="IPR050248">
    <property type="entry name" value="Polysacc_deacetylase_ArnD"/>
</dbReference>
<dbReference type="EC" id="3.5.1.-" evidence="3"/>
<evidence type="ECO:0000256" key="1">
    <source>
        <dbReference type="SAM" id="SignalP"/>
    </source>
</evidence>
<proteinExistence type="predicted"/>
<evidence type="ECO:0000313" key="4">
    <source>
        <dbReference type="Proteomes" id="UP000320776"/>
    </source>
</evidence>
<keyword evidence="3" id="KW-0378">Hydrolase</keyword>
<dbReference type="GO" id="GO:0005975">
    <property type="term" value="P:carbohydrate metabolic process"/>
    <property type="evidence" value="ECO:0007669"/>
    <property type="project" value="InterPro"/>
</dbReference>
<keyword evidence="1" id="KW-0732">Signal</keyword>
<dbReference type="AlphaFoldDB" id="A0A517DW86"/>
<dbReference type="RefSeq" id="WP_144351093.1">
    <property type="nucleotide sequence ID" value="NZ_CP036259.1"/>
</dbReference>
<dbReference type="KEGG" id="sted:SPTER_30260"/>
<dbReference type="GO" id="GO:0016810">
    <property type="term" value="F:hydrolase activity, acting on carbon-nitrogen (but not peptide) bonds"/>
    <property type="evidence" value="ECO:0007669"/>
    <property type="project" value="InterPro"/>
</dbReference>
<organism evidence="3 4">
    <name type="scientific">Sporomusa termitida</name>
    <dbReference type="NCBI Taxonomy" id="2377"/>
    <lineage>
        <taxon>Bacteria</taxon>
        <taxon>Bacillati</taxon>
        <taxon>Bacillota</taxon>
        <taxon>Negativicutes</taxon>
        <taxon>Selenomonadales</taxon>
        <taxon>Sporomusaceae</taxon>
        <taxon>Sporomusa</taxon>
    </lineage>
</organism>
<sequence length="240" mass="26682">MNRRYLMLCTLAVMIVLAGVAERQLADDTQVISKVPTTHKVVAITIDDGPNYKATPEMLAVLKAKNVRATFFVLGQNAEHLPGLVAQEVADGHEIGVHTYSHPSLSKLSPQKVAEEFDKAEKAIAAIAPKPTLFRPPGGFYNSQVTEIARQRGYAVVLWSIDPRDWSCPPMASVVEKVLAEIKPGSIILLHDGQYPLPTPLALGIIIDRLRERGYEFVTVSELFQYNEVRHSFSMFNRIF</sequence>
<dbReference type="PANTHER" id="PTHR10587">
    <property type="entry name" value="GLYCOSYL TRANSFERASE-RELATED"/>
    <property type="match status" value="1"/>
</dbReference>
<accession>A0A517DW86</accession>
<dbReference type="PROSITE" id="PS51677">
    <property type="entry name" value="NODB"/>
    <property type="match status" value="1"/>
</dbReference>
<protein>
    <submittedName>
        <fullName evidence="3">Peptidoglycan-N-acetylmuramic acid deacetylase PdaC</fullName>
        <ecNumber evidence="3">3.5.1.-</ecNumber>
    </submittedName>
</protein>
<name>A0A517DW86_9FIRM</name>
<dbReference type="EMBL" id="CP036259">
    <property type="protein sequence ID" value="QDR81619.1"/>
    <property type="molecule type" value="Genomic_DNA"/>
</dbReference>